<evidence type="ECO:0000256" key="1">
    <source>
        <dbReference type="SAM" id="MobiDB-lite"/>
    </source>
</evidence>
<keyword evidence="3" id="KW-1185">Reference proteome</keyword>
<feature type="compositionally biased region" description="Acidic residues" evidence="1">
    <location>
        <begin position="155"/>
        <end position="178"/>
    </location>
</feature>
<feature type="region of interest" description="Disordered" evidence="1">
    <location>
        <begin position="153"/>
        <end position="186"/>
    </location>
</feature>
<evidence type="ECO:0000313" key="2">
    <source>
        <dbReference type="EMBL" id="WMV37046.1"/>
    </source>
</evidence>
<sequence length="430" mass="47951">MLENLTGIWLPTADGSRGVVGFRTTLKEKQTLQISARSDDEDDDYGVCGSHSEPRHFTATDVYYDGAINYKERNNICGPNNDQPAEIESSSVNSSSLTENCEWKNSEGMKELAKETDTCINGVEHEGPPPHDVNATDNAPVDFENSYLLWLPPEPETEEDDRESLSFDEDDDGSEEAPGEWGYKDSSWNLAGGEYHNRSTVEHRKAMKNVVDGHFKSLIVQLLQVEHIPPAEEDNNESWSEIVTSLSWEAATLLKPDMSQNGGMDPCGYVKIKCIASGHRRESTVVKGVVCKKNVAHRRMTSKFKKPRLLILGGALEYQRVANHLSSFDTLLQQDLWNFEHMVVSSLLLVGGDMYSVELVEVCASWPGHHGLLDGALNFSKTPTSNYFFDTLRENPVDTSLTLCGRIQLIPAIEINIFQRAVATGHCRNK</sequence>
<dbReference type="PANTHER" id="PTHR45748:SF21">
    <property type="entry name" value="1-PHOSPHATIDYLINOSITOL-3-PHOSPHATE 5-KINASE FAB1A"/>
    <property type="match status" value="1"/>
</dbReference>
<feature type="compositionally biased region" description="Basic and acidic residues" evidence="1">
    <location>
        <begin position="120"/>
        <end position="129"/>
    </location>
</feature>
<dbReference type="Proteomes" id="UP001234989">
    <property type="component" value="Chromosome 7"/>
</dbReference>
<proteinExistence type="predicted"/>
<gene>
    <name evidence="2" type="ORF">MTR67_030431</name>
</gene>
<reference evidence="2" key="1">
    <citation type="submission" date="2023-08" db="EMBL/GenBank/DDBJ databases">
        <title>A de novo genome assembly of Solanum verrucosum Schlechtendal, a Mexican diploid species geographically isolated from the other diploid A-genome species in potato relatives.</title>
        <authorList>
            <person name="Hosaka K."/>
        </authorList>
    </citation>
    <scope>NUCLEOTIDE SEQUENCE</scope>
    <source>
        <tissue evidence="2">Young leaves</tissue>
    </source>
</reference>
<protein>
    <submittedName>
        <fullName evidence="2">Uncharacterized protein</fullName>
    </submittedName>
</protein>
<organism evidence="2 3">
    <name type="scientific">Solanum verrucosum</name>
    <dbReference type="NCBI Taxonomy" id="315347"/>
    <lineage>
        <taxon>Eukaryota</taxon>
        <taxon>Viridiplantae</taxon>
        <taxon>Streptophyta</taxon>
        <taxon>Embryophyta</taxon>
        <taxon>Tracheophyta</taxon>
        <taxon>Spermatophyta</taxon>
        <taxon>Magnoliopsida</taxon>
        <taxon>eudicotyledons</taxon>
        <taxon>Gunneridae</taxon>
        <taxon>Pentapetalae</taxon>
        <taxon>asterids</taxon>
        <taxon>lamiids</taxon>
        <taxon>Solanales</taxon>
        <taxon>Solanaceae</taxon>
        <taxon>Solanoideae</taxon>
        <taxon>Solaneae</taxon>
        <taxon>Solanum</taxon>
    </lineage>
</organism>
<feature type="region of interest" description="Disordered" evidence="1">
    <location>
        <begin position="120"/>
        <end position="139"/>
    </location>
</feature>
<dbReference type="PANTHER" id="PTHR45748">
    <property type="entry name" value="1-PHOSPHATIDYLINOSITOL 3-PHOSPHATE 5-KINASE-RELATED"/>
    <property type="match status" value="1"/>
</dbReference>
<name>A0AAF0RDX9_SOLVR</name>
<dbReference type="InterPro" id="IPR027409">
    <property type="entry name" value="GroEL-like_apical_dom_sf"/>
</dbReference>
<accession>A0AAF0RDX9</accession>
<dbReference type="AlphaFoldDB" id="A0AAF0RDX9"/>
<evidence type="ECO:0000313" key="3">
    <source>
        <dbReference type="Proteomes" id="UP001234989"/>
    </source>
</evidence>
<dbReference type="Gene3D" id="3.50.7.10">
    <property type="entry name" value="GroEL"/>
    <property type="match status" value="1"/>
</dbReference>
<dbReference type="GO" id="GO:0010008">
    <property type="term" value="C:endosome membrane"/>
    <property type="evidence" value="ECO:0007669"/>
    <property type="project" value="TreeGrafter"/>
</dbReference>
<dbReference type="EMBL" id="CP133618">
    <property type="protein sequence ID" value="WMV37046.1"/>
    <property type="molecule type" value="Genomic_DNA"/>
</dbReference>
<dbReference type="GO" id="GO:0000285">
    <property type="term" value="F:1-phosphatidylinositol-3-phosphate 5-kinase activity"/>
    <property type="evidence" value="ECO:0007669"/>
    <property type="project" value="TreeGrafter"/>
</dbReference>
<dbReference type="SUPFAM" id="SSF52029">
    <property type="entry name" value="GroEL apical domain-like"/>
    <property type="match status" value="1"/>
</dbReference>
<dbReference type="GO" id="GO:0046854">
    <property type="term" value="P:phosphatidylinositol phosphate biosynthetic process"/>
    <property type="evidence" value="ECO:0007669"/>
    <property type="project" value="TreeGrafter"/>
</dbReference>